<reference evidence="4 5" key="1">
    <citation type="submission" date="2010-01" db="EMBL/GenBank/DDBJ databases">
        <title>The complete genome of Thermobispora bispora DSM 43833.</title>
        <authorList>
            <consortium name="US DOE Joint Genome Institute (JGI-PGF)"/>
            <person name="Lucas S."/>
            <person name="Copeland A."/>
            <person name="Lapidus A."/>
            <person name="Glavina del Rio T."/>
            <person name="Dalin E."/>
            <person name="Tice H."/>
            <person name="Bruce D."/>
            <person name="Goodwin L."/>
            <person name="Pitluck S."/>
            <person name="Kyrpides N."/>
            <person name="Mavromatis K."/>
            <person name="Ivanova N."/>
            <person name="Mikhailova N."/>
            <person name="Chertkov O."/>
            <person name="Brettin T."/>
            <person name="Detter J.C."/>
            <person name="Han C."/>
            <person name="Larimer F."/>
            <person name="Land M."/>
            <person name="Hauser L."/>
            <person name="Markowitz V."/>
            <person name="Cheng J.-F."/>
            <person name="Hugenholtz P."/>
            <person name="Woyke T."/>
            <person name="Wu D."/>
            <person name="Jando M."/>
            <person name="Schneider S."/>
            <person name="Klenk H.-P."/>
            <person name="Eisen J.A."/>
        </authorList>
    </citation>
    <scope>NUCLEOTIDE SEQUENCE [LARGE SCALE GENOMIC DNA]</scope>
    <source>
        <strain evidence="5">ATCC 19993 / DSM 43833 / CBS 139.67 / JCM 10125 / KCTC 9307 / NBRC 14880 / R51</strain>
    </source>
</reference>
<dbReference type="Pfam" id="PF01927">
    <property type="entry name" value="Mut7-C"/>
    <property type="match status" value="1"/>
</dbReference>
<dbReference type="STRING" id="469371.Tbis_1548"/>
<feature type="domain" description="Mut7-C RNAse" evidence="2">
    <location>
        <begin position="101"/>
        <end position="242"/>
    </location>
</feature>
<dbReference type="RefSeq" id="WP_013131796.1">
    <property type="nucleotide sequence ID" value="NC_014165.1"/>
</dbReference>
<evidence type="ECO:0000313" key="5">
    <source>
        <dbReference type="Proteomes" id="UP000006640"/>
    </source>
</evidence>
<feature type="domain" description="Ubiquitin Mut7-C" evidence="3">
    <location>
        <begin position="18"/>
        <end position="93"/>
    </location>
</feature>
<accession>D6YAP6</accession>
<dbReference type="eggNOG" id="COG1656">
    <property type="taxonomic scope" value="Bacteria"/>
</dbReference>
<dbReference type="KEGG" id="tbi:Tbis_1548"/>
<gene>
    <name evidence="4" type="ordered locus">Tbis_1548</name>
</gene>
<protein>
    <recommendedName>
        <fullName evidence="6">DUF82 domain-containing protein</fullName>
    </recommendedName>
</protein>
<evidence type="ECO:0000313" key="4">
    <source>
        <dbReference type="EMBL" id="ADG88263.1"/>
    </source>
</evidence>
<dbReference type="HOGENOM" id="CLU_074576_0_0_11"/>
<keyword evidence="1" id="KW-0694">RNA-binding</keyword>
<dbReference type="InterPro" id="IPR027798">
    <property type="entry name" value="Ub_Mut7C"/>
</dbReference>
<evidence type="ECO:0000259" key="2">
    <source>
        <dbReference type="Pfam" id="PF01927"/>
    </source>
</evidence>
<dbReference type="PANTHER" id="PTHR39081">
    <property type="entry name" value="MUT7-C DOMAIN-CONTAINING PROTEIN"/>
    <property type="match status" value="1"/>
</dbReference>
<sequence>MSACPAGVGWHAERVDAVRIKVDDELRLFLPGGDRDGERTVRVDGTSSLGHVIESLGIPLPEVGHLEVDGREVRPDYRPRPGDLVHVRAVQRPQPVPVDPPRFLLDVHLGTLARRLRLLGVDTAYGNDLDDDTLIVLANDQRRVLLTRDRGLLRRRSLWLGAYVRGSDPDDQLEDVLTRFAPPLAPWTRCVACNDRLVPVEKHDIAPQLQPGTRRTYDTFARCAACGRAYWRGAHYDHLQEIVARAERLLTPDGRADR</sequence>
<dbReference type="EMBL" id="CP001874">
    <property type="protein sequence ID" value="ADG88263.1"/>
    <property type="molecule type" value="Genomic_DNA"/>
</dbReference>
<name>D6YAP6_THEBD</name>
<dbReference type="PANTHER" id="PTHR39081:SF1">
    <property type="entry name" value="MUT7-C RNASE DOMAIN-CONTAINING PROTEIN"/>
    <property type="match status" value="1"/>
</dbReference>
<keyword evidence="5" id="KW-1185">Reference proteome</keyword>
<evidence type="ECO:0008006" key="6">
    <source>
        <dbReference type="Google" id="ProtNLM"/>
    </source>
</evidence>
<dbReference type="Pfam" id="PF14451">
    <property type="entry name" value="Ub-Mut7C"/>
    <property type="match status" value="1"/>
</dbReference>
<dbReference type="AlphaFoldDB" id="D6YAP6"/>
<organism evidence="4 5">
    <name type="scientific">Thermobispora bispora (strain ATCC 19993 / DSM 43833 / CBS 139.67 / JCM 10125 / KCTC 9307 / NBRC 14880 / R51)</name>
    <dbReference type="NCBI Taxonomy" id="469371"/>
    <lineage>
        <taxon>Bacteria</taxon>
        <taxon>Bacillati</taxon>
        <taxon>Actinomycetota</taxon>
        <taxon>Actinomycetes</taxon>
        <taxon>Streptosporangiales</taxon>
        <taxon>Streptosporangiaceae</taxon>
        <taxon>Thermobispora</taxon>
    </lineage>
</organism>
<proteinExistence type="predicted"/>
<dbReference type="Proteomes" id="UP000006640">
    <property type="component" value="Chromosome"/>
</dbReference>
<dbReference type="GO" id="GO:0003723">
    <property type="term" value="F:RNA binding"/>
    <property type="evidence" value="ECO:0007669"/>
    <property type="project" value="UniProtKB-KW"/>
</dbReference>
<dbReference type="PROSITE" id="PS50889">
    <property type="entry name" value="S4"/>
    <property type="match status" value="1"/>
</dbReference>
<dbReference type="InterPro" id="IPR002782">
    <property type="entry name" value="Mut7-C_RNAse_dom"/>
</dbReference>
<evidence type="ECO:0000259" key="3">
    <source>
        <dbReference type="Pfam" id="PF14451"/>
    </source>
</evidence>
<dbReference type="OrthoDB" id="9797655at2"/>
<evidence type="ECO:0000256" key="1">
    <source>
        <dbReference type="PROSITE-ProRule" id="PRU00182"/>
    </source>
</evidence>